<dbReference type="EMBL" id="CP108264">
    <property type="protein sequence ID" value="WTU78120.1"/>
    <property type="molecule type" value="Genomic_DNA"/>
</dbReference>
<protein>
    <submittedName>
        <fullName evidence="1">DUF6183 family protein</fullName>
    </submittedName>
</protein>
<sequence length="371" mass="40700">MDEAKEDLAQLIWGQAARRAAQGDVSYVRELGAQVADRHAAAVEQMRDHAHQLAHLMRVLAITPGRDSVEQLVRLLHEKNPHGSPAIMPAFMASLLAEHQQTADLADVVFDRFGREGLDELRACLFHELVLRGVDTDAHLHLHYWPIVRPGGHPLAWLPPSRRELEALVDFPTRSIGGSAFGVATGLPAEGRVDPPTPRTSERSALRDVATQDVHETIVGPVEAGRWGHGDAWVFLLDEPLAPDRVPALLPTLPMPCVEGLGATNRFEVAVRPPTAIWRLLFGTASMGGMYGQAAHGAYGRLRAWRSMGALSGAPLDARAEEVERQVMQSTWFHFEADAEWFHNEIGNDYGVAALSPDRRRIAVLAATDTD</sequence>
<dbReference type="AlphaFoldDB" id="A0AAU2JZT0"/>
<organism evidence="1">
    <name type="scientific">Streptomyces sp. NBC_00049</name>
    <dbReference type="NCBI Taxonomy" id="2903617"/>
    <lineage>
        <taxon>Bacteria</taxon>
        <taxon>Bacillati</taxon>
        <taxon>Actinomycetota</taxon>
        <taxon>Actinomycetes</taxon>
        <taxon>Kitasatosporales</taxon>
        <taxon>Streptomycetaceae</taxon>
        <taxon>Streptomyces</taxon>
    </lineage>
</organism>
<gene>
    <name evidence="1" type="ORF">OG327_35155</name>
</gene>
<evidence type="ECO:0000313" key="1">
    <source>
        <dbReference type="EMBL" id="WTU78120.1"/>
    </source>
</evidence>
<proteinExistence type="predicted"/>
<dbReference type="Pfam" id="PF19681">
    <property type="entry name" value="DUF6183"/>
    <property type="match status" value="1"/>
</dbReference>
<accession>A0AAU2JZT0</accession>
<reference evidence="1" key="1">
    <citation type="submission" date="2022-10" db="EMBL/GenBank/DDBJ databases">
        <title>The complete genomes of actinobacterial strains from the NBC collection.</title>
        <authorList>
            <person name="Joergensen T.S."/>
            <person name="Alvarez Arevalo M."/>
            <person name="Sterndorff E.B."/>
            <person name="Faurdal D."/>
            <person name="Vuksanovic O."/>
            <person name="Mourched A.-S."/>
            <person name="Charusanti P."/>
            <person name="Shaw S."/>
            <person name="Blin K."/>
            <person name="Weber T."/>
        </authorList>
    </citation>
    <scope>NUCLEOTIDE SEQUENCE</scope>
    <source>
        <strain evidence="1">NBC_00049</strain>
    </source>
</reference>
<dbReference type="InterPro" id="IPR045756">
    <property type="entry name" value="DUF6183"/>
</dbReference>
<name>A0AAU2JZT0_9ACTN</name>